<feature type="compositionally biased region" description="Acidic residues" evidence="2">
    <location>
        <begin position="472"/>
        <end position="483"/>
    </location>
</feature>
<dbReference type="OrthoDB" id="5592585at2759"/>
<proteinExistence type="predicted"/>
<dbReference type="GeneID" id="19303664"/>
<gene>
    <name evidence="4" type="ORF">GLOTRDRAFT_136960</name>
</gene>
<evidence type="ECO:0000313" key="4">
    <source>
        <dbReference type="EMBL" id="EPQ58205.1"/>
    </source>
</evidence>
<dbReference type="HOGENOM" id="CLU_525849_0_0_1"/>
<dbReference type="AlphaFoldDB" id="S7RU22"/>
<organism evidence="4 5">
    <name type="scientific">Gloeophyllum trabeum (strain ATCC 11539 / FP-39264 / Madison 617)</name>
    <name type="common">Brown rot fungus</name>
    <dbReference type="NCBI Taxonomy" id="670483"/>
    <lineage>
        <taxon>Eukaryota</taxon>
        <taxon>Fungi</taxon>
        <taxon>Dikarya</taxon>
        <taxon>Basidiomycota</taxon>
        <taxon>Agaricomycotina</taxon>
        <taxon>Agaricomycetes</taxon>
        <taxon>Gloeophyllales</taxon>
        <taxon>Gloeophyllaceae</taxon>
        <taxon>Gloeophyllum</taxon>
    </lineage>
</organism>
<dbReference type="STRING" id="670483.S7RU22"/>
<keyword evidence="5" id="KW-1185">Reference proteome</keyword>
<feature type="compositionally biased region" description="Polar residues" evidence="2">
    <location>
        <begin position="10"/>
        <end position="21"/>
    </location>
</feature>
<dbReference type="InterPro" id="IPR011009">
    <property type="entry name" value="Kinase-like_dom_sf"/>
</dbReference>
<evidence type="ECO:0000259" key="3">
    <source>
        <dbReference type="Pfam" id="PF17667"/>
    </source>
</evidence>
<dbReference type="Pfam" id="PF17667">
    <property type="entry name" value="Pkinase_fungal"/>
    <property type="match status" value="1"/>
</dbReference>
<accession>S7RU22</accession>
<feature type="region of interest" description="Disordered" evidence="2">
    <location>
        <begin position="1"/>
        <end position="29"/>
    </location>
</feature>
<dbReference type="Proteomes" id="UP000030669">
    <property type="component" value="Unassembled WGS sequence"/>
</dbReference>
<evidence type="ECO:0000256" key="2">
    <source>
        <dbReference type="SAM" id="MobiDB-lite"/>
    </source>
</evidence>
<feature type="domain" description="Fungal-type protein kinase" evidence="3">
    <location>
        <begin position="110"/>
        <end position="212"/>
    </location>
</feature>
<dbReference type="KEGG" id="gtr:GLOTRDRAFT_136960"/>
<dbReference type="SUPFAM" id="SSF56112">
    <property type="entry name" value="Protein kinase-like (PK-like)"/>
    <property type="match status" value="1"/>
</dbReference>
<feature type="region of interest" description="Disordered" evidence="2">
    <location>
        <begin position="418"/>
        <end position="495"/>
    </location>
</feature>
<evidence type="ECO:0000256" key="1">
    <source>
        <dbReference type="SAM" id="Coils"/>
    </source>
</evidence>
<sequence length="518" mass="58250">MASRRRGCAGTTSGRRPSNSAGYARATRGYPAWDPKDKKIVWIKDSWRSETDKVIPESVVIDQLNTENVEFAPTLFCGGDLPGPRQKTRTHKFVDASWNKGQRRAHHPRIHLRLAETSGKLHRDFSAWNILYDPQSERGILTDWDLCAPMPSLKACEEDPTINPLAQIPNSSGRSDRTGTWMFMSVSVQGEKPHLHCVQDDLEALFWVGVYMIVLYMPVPTKDALAIVDEFLLHYTLRDGVPVGGAAKRAYLTGTGNIDLSLPPIVFPALTSWLTDYGEMLDNWYRHLYQLDKHQNRANAKQPTAPALRDYNELDKLWKEILENGEFVNNDRLNDKDYMRDPFHVTAVYRKSLAKDANKRMELEASARFDQAESQRAEAEARRAESQRADLKASIELGLGQNSGAGTSHSNTLFELSAAVKEDKEDKETEETEDEEDEDMDDEEDKGVFGPRFPSPLISAFAGDDGSMGSWDETDAADETIEEEAGRAAKRRRSTSAGAFFLAQPGWLWDDVAVYARS</sequence>
<reference evidence="4 5" key="1">
    <citation type="journal article" date="2012" name="Science">
        <title>The Paleozoic origin of enzymatic lignin decomposition reconstructed from 31 fungal genomes.</title>
        <authorList>
            <person name="Floudas D."/>
            <person name="Binder M."/>
            <person name="Riley R."/>
            <person name="Barry K."/>
            <person name="Blanchette R.A."/>
            <person name="Henrissat B."/>
            <person name="Martinez A.T."/>
            <person name="Otillar R."/>
            <person name="Spatafora J.W."/>
            <person name="Yadav J.S."/>
            <person name="Aerts A."/>
            <person name="Benoit I."/>
            <person name="Boyd A."/>
            <person name="Carlson A."/>
            <person name="Copeland A."/>
            <person name="Coutinho P.M."/>
            <person name="de Vries R.P."/>
            <person name="Ferreira P."/>
            <person name="Findley K."/>
            <person name="Foster B."/>
            <person name="Gaskell J."/>
            <person name="Glotzer D."/>
            <person name="Gorecki P."/>
            <person name="Heitman J."/>
            <person name="Hesse C."/>
            <person name="Hori C."/>
            <person name="Igarashi K."/>
            <person name="Jurgens J.A."/>
            <person name="Kallen N."/>
            <person name="Kersten P."/>
            <person name="Kohler A."/>
            <person name="Kuees U."/>
            <person name="Kumar T.K.A."/>
            <person name="Kuo A."/>
            <person name="LaButti K."/>
            <person name="Larrondo L.F."/>
            <person name="Lindquist E."/>
            <person name="Ling A."/>
            <person name="Lombard V."/>
            <person name="Lucas S."/>
            <person name="Lundell T."/>
            <person name="Martin R."/>
            <person name="McLaughlin D.J."/>
            <person name="Morgenstern I."/>
            <person name="Morin E."/>
            <person name="Murat C."/>
            <person name="Nagy L.G."/>
            <person name="Nolan M."/>
            <person name="Ohm R.A."/>
            <person name="Patyshakuliyeva A."/>
            <person name="Rokas A."/>
            <person name="Ruiz-Duenas F.J."/>
            <person name="Sabat G."/>
            <person name="Salamov A."/>
            <person name="Samejima M."/>
            <person name="Schmutz J."/>
            <person name="Slot J.C."/>
            <person name="St John F."/>
            <person name="Stenlid J."/>
            <person name="Sun H."/>
            <person name="Sun S."/>
            <person name="Syed K."/>
            <person name="Tsang A."/>
            <person name="Wiebenga A."/>
            <person name="Young D."/>
            <person name="Pisabarro A."/>
            <person name="Eastwood D.C."/>
            <person name="Martin F."/>
            <person name="Cullen D."/>
            <person name="Grigoriev I.V."/>
            <person name="Hibbett D.S."/>
        </authorList>
    </citation>
    <scope>NUCLEOTIDE SEQUENCE [LARGE SCALE GENOMIC DNA]</scope>
    <source>
        <strain evidence="4 5">ATCC 11539</strain>
    </source>
</reference>
<feature type="coiled-coil region" evidence="1">
    <location>
        <begin position="362"/>
        <end position="394"/>
    </location>
</feature>
<dbReference type="InterPro" id="IPR040976">
    <property type="entry name" value="Pkinase_fungal"/>
</dbReference>
<dbReference type="RefSeq" id="XP_007863453.1">
    <property type="nucleotide sequence ID" value="XM_007865262.1"/>
</dbReference>
<keyword evidence="1" id="KW-0175">Coiled coil</keyword>
<dbReference type="Gene3D" id="1.10.510.10">
    <property type="entry name" value="Transferase(Phosphotransferase) domain 1"/>
    <property type="match status" value="1"/>
</dbReference>
<protein>
    <recommendedName>
        <fullName evidence="3">Fungal-type protein kinase domain-containing protein</fullName>
    </recommendedName>
</protein>
<feature type="compositionally biased region" description="Acidic residues" evidence="2">
    <location>
        <begin position="428"/>
        <end position="445"/>
    </location>
</feature>
<evidence type="ECO:0000313" key="5">
    <source>
        <dbReference type="Proteomes" id="UP000030669"/>
    </source>
</evidence>
<dbReference type="EMBL" id="KB469298">
    <property type="protein sequence ID" value="EPQ58205.1"/>
    <property type="molecule type" value="Genomic_DNA"/>
</dbReference>
<name>S7RU22_GLOTA</name>